<feature type="transmembrane region" description="Helical" evidence="3">
    <location>
        <begin position="592"/>
        <end position="614"/>
    </location>
</feature>
<dbReference type="Gene3D" id="2.60.40.10">
    <property type="entry name" value="Immunoglobulins"/>
    <property type="match status" value="2"/>
</dbReference>
<protein>
    <submittedName>
        <fullName evidence="6">Platelet endothelial cell adhesion molecule-like</fullName>
    </submittedName>
</protein>
<feature type="domain" description="Ig-like" evidence="5">
    <location>
        <begin position="225"/>
        <end position="351"/>
    </location>
</feature>
<accession>A0A3B3BKT8</accession>
<keyword evidence="1 4" id="KW-0732">Signal</keyword>
<feature type="domain" description="Ig-like" evidence="5">
    <location>
        <begin position="397"/>
        <end position="488"/>
    </location>
</feature>
<dbReference type="SUPFAM" id="SSF48726">
    <property type="entry name" value="Immunoglobulin"/>
    <property type="match status" value="2"/>
</dbReference>
<evidence type="ECO:0000313" key="7">
    <source>
        <dbReference type="Proteomes" id="UP000261560"/>
    </source>
</evidence>
<proteinExistence type="predicted"/>
<dbReference type="PANTHER" id="PTHR11481">
    <property type="entry name" value="IMMUNOGLOBULIN FC RECEPTOR"/>
    <property type="match status" value="1"/>
</dbReference>
<evidence type="ECO:0000259" key="5">
    <source>
        <dbReference type="PROSITE" id="PS50835"/>
    </source>
</evidence>
<evidence type="ECO:0000256" key="2">
    <source>
        <dbReference type="ARBA" id="ARBA00023157"/>
    </source>
</evidence>
<dbReference type="PANTHER" id="PTHR11481:SF125">
    <property type="entry name" value="PLATELET ENDOTHELIAL CELL ADHESION MOLECULE-LIKE ISOFORM X1"/>
    <property type="match status" value="1"/>
</dbReference>
<dbReference type="InterPro" id="IPR007110">
    <property type="entry name" value="Ig-like_dom"/>
</dbReference>
<dbReference type="STRING" id="30732.ENSOMEP00000005722"/>
<dbReference type="AlphaFoldDB" id="A0A3B3BKT8"/>
<reference evidence="6" key="1">
    <citation type="submission" date="2025-05" db="UniProtKB">
        <authorList>
            <consortium name="Ensembl"/>
        </authorList>
    </citation>
    <scope>IDENTIFICATION</scope>
</reference>
<keyword evidence="7" id="KW-1185">Reference proteome</keyword>
<feature type="signal peptide" evidence="4">
    <location>
        <begin position="1"/>
        <end position="18"/>
    </location>
</feature>
<feature type="chain" id="PRO_5044588572" evidence="4">
    <location>
        <begin position="19"/>
        <end position="710"/>
    </location>
</feature>
<evidence type="ECO:0000256" key="3">
    <source>
        <dbReference type="SAM" id="Phobius"/>
    </source>
</evidence>
<dbReference type="GO" id="GO:0004888">
    <property type="term" value="F:transmembrane signaling receptor activity"/>
    <property type="evidence" value="ECO:0007669"/>
    <property type="project" value="TreeGrafter"/>
</dbReference>
<evidence type="ECO:0000256" key="1">
    <source>
        <dbReference type="ARBA" id="ARBA00022729"/>
    </source>
</evidence>
<dbReference type="SMART" id="SM00409">
    <property type="entry name" value="IG"/>
    <property type="match status" value="5"/>
</dbReference>
<dbReference type="InterPro" id="IPR013783">
    <property type="entry name" value="Ig-like_fold"/>
</dbReference>
<dbReference type="InterPro" id="IPR050488">
    <property type="entry name" value="Ig_Fc_receptor"/>
</dbReference>
<dbReference type="GeneTree" id="ENSGT01140000282577"/>
<keyword evidence="3" id="KW-0472">Membrane</keyword>
<evidence type="ECO:0000256" key="4">
    <source>
        <dbReference type="SAM" id="SignalP"/>
    </source>
</evidence>
<feature type="domain" description="Ig-like" evidence="5">
    <location>
        <begin position="496"/>
        <end position="581"/>
    </location>
</feature>
<dbReference type="SMART" id="SM00408">
    <property type="entry name" value="IGc2"/>
    <property type="match status" value="1"/>
</dbReference>
<dbReference type="GO" id="GO:0007166">
    <property type="term" value="P:cell surface receptor signaling pathway"/>
    <property type="evidence" value="ECO:0007669"/>
    <property type="project" value="TreeGrafter"/>
</dbReference>
<dbReference type="Proteomes" id="UP000261560">
    <property type="component" value="Unplaced"/>
</dbReference>
<keyword evidence="3" id="KW-0812">Transmembrane</keyword>
<name>A0A3B3BKT8_ORYME</name>
<keyword evidence="2" id="KW-1015">Disulfide bond</keyword>
<dbReference type="GO" id="GO:0098742">
    <property type="term" value="P:cell-cell adhesion via plasma-membrane adhesion molecules"/>
    <property type="evidence" value="ECO:0007669"/>
    <property type="project" value="TreeGrafter"/>
</dbReference>
<evidence type="ECO:0000313" key="6">
    <source>
        <dbReference type="Ensembl" id="ENSOMEP00000005722.1"/>
    </source>
</evidence>
<dbReference type="Ensembl" id="ENSOMET00000007005.1">
    <property type="protein sequence ID" value="ENSOMEP00000005722.1"/>
    <property type="gene ID" value="ENSOMEG00000006722.1"/>
</dbReference>
<dbReference type="GO" id="GO:0009897">
    <property type="term" value="C:external side of plasma membrane"/>
    <property type="evidence" value="ECO:0007669"/>
    <property type="project" value="TreeGrafter"/>
</dbReference>
<dbReference type="InterPro" id="IPR036179">
    <property type="entry name" value="Ig-like_dom_sf"/>
</dbReference>
<dbReference type="PaxDb" id="30732-ENSOMEP00000005722"/>
<dbReference type="InterPro" id="IPR003599">
    <property type="entry name" value="Ig_sub"/>
</dbReference>
<keyword evidence="3" id="KW-1133">Transmembrane helix</keyword>
<sequence>MGLLLLLASTLLCSCIQSGIVASQDRSFTISSVTLTIEPRNEVPRNTNVTLRCQAKVLTKDNFPLTRKYIIYKEDRAVHTETTESSDDILYRLPEARVSNNGKYRCKLTIEGKNMSSQPIKLEVTGVSKPIFHLNKNNLTEGDRVTATCSAPGESGVFGFYFYDDSVELTDVQTRSNSAQSMLHFSTLGLHRLHCFYTVDNMPLAVKSEESNKVTVTVRELSIRPVLEISPENNVYEGDPLIISCRVEPSEHIFGNIEVYLSQDGNSRWLSMGKMDTEYSMTATSPLLTFECMMTLENLKKSERKNVTVIELFSTPILTMSPAEVFQKEPLTLTCKSEIVASEKLKRADLSYHLSSNESFVSSGSGVFHVTALEKDYTCIAQARGIRKASKTLTVHPKVAVSLPNISNQSKPILGQLFYIVCRSDVGSLPITYILYNHSTKLDTRVIRLPNQTALFPVVISSAKEQGRYKCEAQNGGRRIQSEELVINAIVPLSSPTLTTVPDLSDISEGGHLNLICAVNGSPPVTFKWFREGDLQPLSTNTSTNPFKDYEIPVVSNQHSGSYYCEAYNQADNKVESKSIYINVRMAPWKKAMIWGIVFLVILLVLIASCVLLYRSKRVRVNRSAVSVWSERKPEADNEEDHSTVSNEPDVEYTEVVHPRSAEAARAPLRIGTDTVYSELQNSTHGPPGGHDYVSSISDRAHPLASLIRF</sequence>
<dbReference type="Pfam" id="PF13895">
    <property type="entry name" value="Ig_2"/>
    <property type="match status" value="2"/>
</dbReference>
<dbReference type="GO" id="GO:0006955">
    <property type="term" value="P:immune response"/>
    <property type="evidence" value="ECO:0007669"/>
    <property type="project" value="TreeGrafter"/>
</dbReference>
<organism evidence="6 7">
    <name type="scientific">Oryzias melastigma</name>
    <name type="common">Marine medaka</name>
    <dbReference type="NCBI Taxonomy" id="30732"/>
    <lineage>
        <taxon>Eukaryota</taxon>
        <taxon>Metazoa</taxon>
        <taxon>Chordata</taxon>
        <taxon>Craniata</taxon>
        <taxon>Vertebrata</taxon>
        <taxon>Euteleostomi</taxon>
        <taxon>Actinopterygii</taxon>
        <taxon>Neopterygii</taxon>
        <taxon>Teleostei</taxon>
        <taxon>Neoteleostei</taxon>
        <taxon>Acanthomorphata</taxon>
        <taxon>Ovalentaria</taxon>
        <taxon>Atherinomorphae</taxon>
        <taxon>Beloniformes</taxon>
        <taxon>Adrianichthyidae</taxon>
        <taxon>Oryziinae</taxon>
        <taxon>Oryzias</taxon>
    </lineage>
</organism>
<dbReference type="Pfam" id="PF13927">
    <property type="entry name" value="Ig_3"/>
    <property type="match status" value="1"/>
</dbReference>
<dbReference type="InterPro" id="IPR003598">
    <property type="entry name" value="Ig_sub2"/>
</dbReference>
<dbReference type="Ensembl" id="ENSOMET00000007038.1">
    <property type="protein sequence ID" value="ENSOMEP00000025463.1"/>
    <property type="gene ID" value="ENSOMEG00000006722.1"/>
</dbReference>
<dbReference type="PROSITE" id="PS50835">
    <property type="entry name" value="IG_LIKE"/>
    <property type="match status" value="3"/>
</dbReference>